<protein>
    <submittedName>
        <fullName evidence="2">DUF445 domain-containing protein</fullName>
    </submittedName>
</protein>
<keyword evidence="3" id="KW-1185">Reference proteome</keyword>
<dbReference type="PANTHER" id="PTHR38442:SF1">
    <property type="entry name" value="INNER MEMBRANE PROTEIN"/>
    <property type="match status" value="1"/>
</dbReference>
<evidence type="ECO:0000313" key="3">
    <source>
        <dbReference type="Proteomes" id="UP000295727"/>
    </source>
</evidence>
<organism evidence="2 3">
    <name type="scientific">Paraburkholderia pallida</name>
    <dbReference type="NCBI Taxonomy" id="2547399"/>
    <lineage>
        <taxon>Bacteria</taxon>
        <taxon>Pseudomonadati</taxon>
        <taxon>Pseudomonadota</taxon>
        <taxon>Betaproteobacteria</taxon>
        <taxon>Burkholderiales</taxon>
        <taxon>Burkholderiaceae</taxon>
        <taxon>Paraburkholderia</taxon>
    </lineage>
</organism>
<proteinExistence type="predicted"/>
<dbReference type="GO" id="GO:0005886">
    <property type="term" value="C:plasma membrane"/>
    <property type="evidence" value="ECO:0007669"/>
    <property type="project" value="TreeGrafter"/>
</dbReference>
<dbReference type="Proteomes" id="UP000295727">
    <property type="component" value="Chromosome 3"/>
</dbReference>
<dbReference type="PANTHER" id="PTHR38442">
    <property type="entry name" value="INNER MEMBRANE PROTEIN-RELATED"/>
    <property type="match status" value="1"/>
</dbReference>
<dbReference type="InterPro" id="IPR007383">
    <property type="entry name" value="DUF445"/>
</dbReference>
<evidence type="ECO:0000256" key="1">
    <source>
        <dbReference type="SAM" id="Phobius"/>
    </source>
</evidence>
<dbReference type="Pfam" id="PF04286">
    <property type="entry name" value="DUF445"/>
    <property type="match status" value="1"/>
</dbReference>
<accession>A0A4P7D2X9</accession>
<keyword evidence="1" id="KW-0472">Membrane</keyword>
<name>A0A4P7D2X9_9BURK</name>
<dbReference type="KEGG" id="ppai:E1956_26840"/>
<dbReference type="PROSITE" id="PS51257">
    <property type="entry name" value="PROKAR_LIPOPROTEIN"/>
    <property type="match status" value="1"/>
</dbReference>
<dbReference type="EMBL" id="CP038150">
    <property type="protein sequence ID" value="QBR02308.1"/>
    <property type="molecule type" value="Genomic_DNA"/>
</dbReference>
<dbReference type="OrthoDB" id="9769590at2"/>
<sequence length="400" mass="44097">MRATATALLGAMIVLLFACVVWQAAYPWLAWPRAFAEAGTVGAIADWYAVVALFRHPMGLPIPHTAIVPNNQARIGESLGSFVEENFLAPELVVGRLSEYNAAHALATWLADRENSAAIAGLVADSLPRLLERLDDADIEALFDRFVFAQARTLDVSRLAGQVLDMLTGDDRHQPLLDRGLSAMKTWLTDNVDLIKAKFSEASRFTPALLDAYIVNKFIEGIVALIHEAADNPDHELREQFDEAVRALSLDLQTAPAYRRFGRLLLRDGIRHFKAGGYSRVVIDRVRLLVVADAQSEQPVMRGVIAGALVSLGEAIESTPTMQKKLNAWWLDLARALLARYRNRLSLMIADVVKGWNAQEVSGKFEAEIGRDLQFIRINGTFVGGFVGVLIHTCVFALGR</sequence>
<reference evidence="2 3" key="1">
    <citation type="submission" date="2019-03" db="EMBL/GenBank/DDBJ databases">
        <title>Paraburkholderia sp. 7MH5, isolated from subtropical forest soil.</title>
        <authorList>
            <person name="Gao Z.-H."/>
            <person name="Qiu L.-H."/>
        </authorList>
    </citation>
    <scope>NUCLEOTIDE SEQUENCE [LARGE SCALE GENOMIC DNA]</scope>
    <source>
        <strain evidence="2 3">7MH5</strain>
    </source>
</reference>
<dbReference type="AlphaFoldDB" id="A0A4P7D2X9"/>
<feature type="transmembrane region" description="Helical" evidence="1">
    <location>
        <begin position="381"/>
        <end position="399"/>
    </location>
</feature>
<keyword evidence="1" id="KW-1133">Transmembrane helix</keyword>
<gene>
    <name evidence="2" type="ORF">E1956_26840</name>
</gene>
<keyword evidence="1" id="KW-0812">Transmembrane</keyword>
<evidence type="ECO:0000313" key="2">
    <source>
        <dbReference type="EMBL" id="QBR02308.1"/>
    </source>
</evidence>